<dbReference type="EMBL" id="JBBPBN010000005">
    <property type="protein sequence ID" value="KAK9037695.1"/>
    <property type="molecule type" value="Genomic_DNA"/>
</dbReference>
<protein>
    <submittedName>
        <fullName evidence="1">Uncharacterized protein</fullName>
    </submittedName>
</protein>
<comment type="caution">
    <text evidence="1">The sequence shown here is derived from an EMBL/GenBank/DDBJ whole genome shotgun (WGS) entry which is preliminary data.</text>
</comment>
<proteinExistence type="predicted"/>
<name>A0ABR2TJQ6_9ROSI</name>
<evidence type="ECO:0000313" key="1">
    <source>
        <dbReference type="EMBL" id="KAK9037695.1"/>
    </source>
</evidence>
<dbReference type="Proteomes" id="UP001396334">
    <property type="component" value="Unassembled WGS sequence"/>
</dbReference>
<accession>A0ABR2TJQ6</accession>
<reference evidence="1 2" key="1">
    <citation type="journal article" date="2024" name="G3 (Bethesda)">
        <title>Genome assembly of Hibiscus sabdariffa L. provides insights into metabolisms of medicinal natural products.</title>
        <authorList>
            <person name="Kim T."/>
        </authorList>
    </citation>
    <scope>NUCLEOTIDE SEQUENCE [LARGE SCALE GENOMIC DNA]</scope>
    <source>
        <strain evidence="1">TK-2024</strain>
        <tissue evidence="1">Old leaves</tissue>
    </source>
</reference>
<gene>
    <name evidence="1" type="ORF">V6N11_022597</name>
</gene>
<keyword evidence="2" id="KW-1185">Reference proteome</keyword>
<evidence type="ECO:0000313" key="2">
    <source>
        <dbReference type="Proteomes" id="UP001396334"/>
    </source>
</evidence>
<organism evidence="1 2">
    <name type="scientific">Hibiscus sabdariffa</name>
    <name type="common">roselle</name>
    <dbReference type="NCBI Taxonomy" id="183260"/>
    <lineage>
        <taxon>Eukaryota</taxon>
        <taxon>Viridiplantae</taxon>
        <taxon>Streptophyta</taxon>
        <taxon>Embryophyta</taxon>
        <taxon>Tracheophyta</taxon>
        <taxon>Spermatophyta</taxon>
        <taxon>Magnoliopsida</taxon>
        <taxon>eudicotyledons</taxon>
        <taxon>Gunneridae</taxon>
        <taxon>Pentapetalae</taxon>
        <taxon>rosids</taxon>
        <taxon>malvids</taxon>
        <taxon>Malvales</taxon>
        <taxon>Malvaceae</taxon>
        <taxon>Malvoideae</taxon>
        <taxon>Hibiscus</taxon>
    </lineage>
</organism>
<sequence>MDALEVISHAGKAVKEIANSNSIASDYHLNPSPATLTIGDHNCKSVASNSRVTKKGARVGKKRDIRKPTSLTLGDWIQPLSKELKEGTSSKDRKSGPGVAILHSESISTPDQWIANNEFEGASSVVH</sequence>